<accession>A0A0K2T737</accession>
<reference evidence="1" key="1">
    <citation type="submission" date="2014-05" db="EMBL/GenBank/DDBJ databases">
        <authorList>
            <person name="Chronopoulou M."/>
        </authorList>
    </citation>
    <scope>NUCLEOTIDE SEQUENCE</scope>
    <source>
        <tissue evidence="1">Whole organism</tissue>
    </source>
</reference>
<sequence length="136" mass="16023">MMFVKEIDSNQFCVLIYHCFSMRKNTGKAKIWLDKRYPNSALSKATMERWFAELKYGRTDTDDAEHSGYPNSAVVPENIQKVHKIVFSNCKMKVHKIVDILKISNRSVFTVLHKKCCMKKVFPKWMLRLFTVDQKL</sequence>
<keyword evidence="1" id="KW-0808">Transferase</keyword>
<dbReference type="GO" id="GO:0008168">
    <property type="term" value="F:methyltransferase activity"/>
    <property type="evidence" value="ECO:0007669"/>
    <property type="project" value="UniProtKB-KW"/>
</dbReference>
<dbReference type="EMBL" id="HACA01003915">
    <property type="protein sequence ID" value="CDW21276.1"/>
    <property type="molecule type" value="Transcribed_RNA"/>
</dbReference>
<dbReference type="Gene3D" id="1.10.10.1450">
    <property type="match status" value="1"/>
</dbReference>
<dbReference type="InterPro" id="IPR052709">
    <property type="entry name" value="Transposase-MT_Hybrid"/>
</dbReference>
<protein>
    <submittedName>
        <fullName evidence="1">Histonelysine Nmethyltransferase SETMARlike [Hydra vulgaris]</fullName>
    </submittedName>
</protein>
<organism evidence="1">
    <name type="scientific">Lepeophtheirus salmonis</name>
    <name type="common">Salmon louse</name>
    <name type="synonym">Caligus salmonis</name>
    <dbReference type="NCBI Taxonomy" id="72036"/>
    <lineage>
        <taxon>Eukaryota</taxon>
        <taxon>Metazoa</taxon>
        <taxon>Ecdysozoa</taxon>
        <taxon>Arthropoda</taxon>
        <taxon>Crustacea</taxon>
        <taxon>Multicrustacea</taxon>
        <taxon>Hexanauplia</taxon>
        <taxon>Copepoda</taxon>
        <taxon>Siphonostomatoida</taxon>
        <taxon>Caligidae</taxon>
        <taxon>Lepeophtheirus</taxon>
    </lineage>
</organism>
<dbReference type="GO" id="GO:0032259">
    <property type="term" value="P:methylation"/>
    <property type="evidence" value="ECO:0007669"/>
    <property type="project" value="UniProtKB-KW"/>
</dbReference>
<evidence type="ECO:0000313" key="1">
    <source>
        <dbReference type="EMBL" id="CDW21276.1"/>
    </source>
</evidence>
<name>A0A0K2T737_LEPSM</name>
<keyword evidence="1" id="KW-0489">Methyltransferase</keyword>
<dbReference type="AlphaFoldDB" id="A0A0K2T737"/>
<proteinExistence type="predicted"/>
<dbReference type="PANTHER" id="PTHR46060:SF1">
    <property type="entry name" value="MARINER MOS1 TRANSPOSASE-LIKE PROTEIN"/>
    <property type="match status" value="1"/>
</dbReference>
<dbReference type="OrthoDB" id="616263at2759"/>
<dbReference type="PANTHER" id="PTHR46060">
    <property type="entry name" value="MARINER MOS1 TRANSPOSASE-LIKE PROTEIN"/>
    <property type="match status" value="1"/>
</dbReference>